<dbReference type="Gene3D" id="3.20.80.10">
    <property type="entry name" value="Regulatory factor, effector binding domain"/>
    <property type="match status" value="1"/>
</dbReference>
<dbReference type="SMART" id="SM00871">
    <property type="entry name" value="AraC_E_bind"/>
    <property type="match status" value="1"/>
</dbReference>
<accession>A0A5D4T575</accession>
<feature type="domain" description="AraC effector-binding" evidence="1">
    <location>
        <begin position="9"/>
        <end position="157"/>
    </location>
</feature>
<protein>
    <submittedName>
        <fullName evidence="2">AraC family transcriptional regulator</fullName>
    </submittedName>
</protein>
<dbReference type="Proteomes" id="UP000322524">
    <property type="component" value="Unassembled WGS sequence"/>
</dbReference>
<name>A0A5D4T575_9BACI</name>
<gene>
    <name evidence="2" type="ORF">FZC76_00695</name>
</gene>
<dbReference type="InterPro" id="IPR010499">
    <property type="entry name" value="AraC_E-bd"/>
</dbReference>
<sequence>MIQNSIATFKCEVVQKKLQLVGQCATGNFPQSFPEVAMNVQQDFENRRDEVSHVVDRNVIYCPYLANSLVATYFACVEVNEFATIPSGMMAINIPITTYAKITCSNKTVDKSYERVFSWMKDNGYRQESLEKALPIEVFYFEDDAEEEMVELYIPVIH</sequence>
<dbReference type="AlphaFoldDB" id="A0A5D4T575"/>
<dbReference type="EMBL" id="VTEV01000001">
    <property type="protein sequence ID" value="TYS70449.1"/>
    <property type="molecule type" value="Genomic_DNA"/>
</dbReference>
<dbReference type="Pfam" id="PF14526">
    <property type="entry name" value="Cass2"/>
    <property type="match status" value="1"/>
</dbReference>
<proteinExistence type="predicted"/>
<evidence type="ECO:0000313" key="2">
    <source>
        <dbReference type="EMBL" id="TYS70449.1"/>
    </source>
</evidence>
<dbReference type="OrthoDB" id="2734147at2"/>
<organism evidence="2 3">
    <name type="scientific">Sutcliffiella horikoshii</name>
    <dbReference type="NCBI Taxonomy" id="79883"/>
    <lineage>
        <taxon>Bacteria</taxon>
        <taxon>Bacillati</taxon>
        <taxon>Bacillota</taxon>
        <taxon>Bacilli</taxon>
        <taxon>Bacillales</taxon>
        <taxon>Bacillaceae</taxon>
        <taxon>Sutcliffiella</taxon>
    </lineage>
</organism>
<dbReference type="SUPFAM" id="SSF55136">
    <property type="entry name" value="Probable bacterial effector-binding domain"/>
    <property type="match status" value="1"/>
</dbReference>
<dbReference type="STRING" id="79883.GCA_001636495_02898"/>
<dbReference type="InterPro" id="IPR011256">
    <property type="entry name" value="Reg_factor_effector_dom_sf"/>
</dbReference>
<comment type="caution">
    <text evidence="2">The sequence shown here is derived from an EMBL/GenBank/DDBJ whole genome shotgun (WGS) entry which is preliminary data.</text>
</comment>
<dbReference type="InterPro" id="IPR029441">
    <property type="entry name" value="Cass2"/>
</dbReference>
<evidence type="ECO:0000259" key="1">
    <source>
        <dbReference type="SMART" id="SM00871"/>
    </source>
</evidence>
<dbReference type="RefSeq" id="WP_148986353.1">
    <property type="nucleotide sequence ID" value="NZ_VTEV01000001.1"/>
</dbReference>
<reference evidence="2 3" key="1">
    <citation type="submission" date="2019-08" db="EMBL/GenBank/DDBJ databases">
        <title>Bacillus genomes from the desert of Cuatro Cienegas, Coahuila.</title>
        <authorList>
            <person name="Olmedo-Alvarez G."/>
        </authorList>
    </citation>
    <scope>NUCLEOTIDE SEQUENCE [LARGE SCALE GENOMIC DNA]</scope>
    <source>
        <strain evidence="2 3">CH28_1T</strain>
    </source>
</reference>
<evidence type="ECO:0000313" key="3">
    <source>
        <dbReference type="Proteomes" id="UP000322524"/>
    </source>
</evidence>